<dbReference type="AlphaFoldDB" id="A0AB38VVV2"/>
<organism evidence="1 2">
    <name type="scientific">Corynebacterium kutscheri</name>
    <dbReference type="NCBI Taxonomy" id="35755"/>
    <lineage>
        <taxon>Bacteria</taxon>
        <taxon>Bacillati</taxon>
        <taxon>Actinomycetota</taxon>
        <taxon>Actinomycetes</taxon>
        <taxon>Mycobacteriales</taxon>
        <taxon>Corynebacteriaceae</taxon>
        <taxon>Corynebacterium</taxon>
    </lineage>
</organism>
<dbReference type="Proteomes" id="UP000271380">
    <property type="component" value="Chromosome"/>
</dbReference>
<evidence type="ECO:0000313" key="1">
    <source>
        <dbReference type="EMBL" id="VEH08904.1"/>
    </source>
</evidence>
<protein>
    <submittedName>
        <fullName evidence="1">Uncharacterized protein</fullName>
    </submittedName>
</protein>
<name>A0AB38VVV2_9CORY</name>
<reference evidence="1 2" key="1">
    <citation type="submission" date="2018-12" db="EMBL/GenBank/DDBJ databases">
        <authorList>
            <consortium name="Pathogen Informatics"/>
        </authorList>
    </citation>
    <scope>NUCLEOTIDE SEQUENCE [LARGE SCALE GENOMIC DNA]</scope>
    <source>
        <strain evidence="1 2">NCTC949</strain>
    </source>
</reference>
<dbReference type="EMBL" id="LR134377">
    <property type="protein sequence ID" value="VEH08904.1"/>
    <property type="molecule type" value="Genomic_DNA"/>
</dbReference>
<accession>A0AB38VVV2</accession>
<sequence>MLAPVDKKPLAEYVYLKTTEEPPLHDDYVVSP</sequence>
<evidence type="ECO:0000313" key="2">
    <source>
        <dbReference type="Proteomes" id="UP000271380"/>
    </source>
</evidence>
<gene>
    <name evidence="1" type="ORF">NCTC949_02029</name>
</gene>
<proteinExistence type="predicted"/>